<comment type="caution">
    <text evidence="2">The sequence shown here is derived from an EMBL/GenBank/DDBJ whole genome shotgun (WGS) entry which is preliminary data.</text>
</comment>
<proteinExistence type="predicted"/>
<dbReference type="AlphaFoldDB" id="A0A916K4L4"/>
<evidence type="ECO:0000259" key="1">
    <source>
        <dbReference type="Pfam" id="PF01590"/>
    </source>
</evidence>
<dbReference type="Pfam" id="PF01590">
    <property type="entry name" value="GAF"/>
    <property type="match status" value="1"/>
</dbReference>
<reference evidence="2" key="1">
    <citation type="submission" date="2021-06" db="EMBL/GenBank/DDBJ databases">
        <authorList>
            <person name="Criscuolo A."/>
        </authorList>
    </citation>
    <scope>NUCLEOTIDE SEQUENCE</scope>
    <source>
        <strain evidence="2">CIP111600</strain>
    </source>
</reference>
<dbReference type="RefSeq" id="WP_218093502.1">
    <property type="nucleotide sequence ID" value="NZ_CAJVAS010000017.1"/>
</dbReference>
<evidence type="ECO:0000313" key="3">
    <source>
        <dbReference type="Proteomes" id="UP000693672"/>
    </source>
</evidence>
<evidence type="ECO:0000313" key="2">
    <source>
        <dbReference type="EMBL" id="CAG7636513.1"/>
    </source>
</evidence>
<dbReference type="InterPro" id="IPR003018">
    <property type="entry name" value="GAF"/>
</dbReference>
<sequence length="146" mass="15870">MTVTALQITNELDRLCHLTASDFASLSLAGPNGQRLQWQYAYGNRNDRYRRMVVKPGAGLDGLALRTGKPVIWHEQDKRSGNLPGECPLLSAEQLQSAAVVPLLQGHAVIGLLLAARRSLTPYTGDDLSIIQQGLPAMILLLNNVT</sequence>
<accession>A0A916K4L4</accession>
<protein>
    <recommendedName>
        <fullName evidence="1">GAF domain-containing protein</fullName>
    </recommendedName>
</protein>
<keyword evidence="3" id="KW-1185">Reference proteome</keyword>
<dbReference type="Proteomes" id="UP000693672">
    <property type="component" value="Unassembled WGS sequence"/>
</dbReference>
<organism evidence="2 3">
    <name type="scientific">Paenibacillus solanacearum</name>
    <dbReference type="NCBI Taxonomy" id="2048548"/>
    <lineage>
        <taxon>Bacteria</taxon>
        <taxon>Bacillati</taxon>
        <taxon>Bacillota</taxon>
        <taxon>Bacilli</taxon>
        <taxon>Bacillales</taxon>
        <taxon>Paenibacillaceae</taxon>
        <taxon>Paenibacillus</taxon>
    </lineage>
</organism>
<feature type="domain" description="GAF" evidence="1">
    <location>
        <begin position="11"/>
        <end position="133"/>
    </location>
</feature>
<gene>
    <name evidence="2" type="ORF">PAESOLCIP111_03757</name>
</gene>
<name>A0A916K4L4_9BACL</name>
<dbReference type="EMBL" id="CAJVAS010000017">
    <property type="protein sequence ID" value="CAG7636513.1"/>
    <property type="molecule type" value="Genomic_DNA"/>
</dbReference>